<evidence type="ECO:0000313" key="1">
    <source>
        <dbReference type="EMBL" id="MCG9970911.1"/>
    </source>
</evidence>
<organism evidence="1 2">
    <name type="scientific">Christiangramia crocea</name>
    <dbReference type="NCBI Taxonomy" id="2904124"/>
    <lineage>
        <taxon>Bacteria</taxon>
        <taxon>Pseudomonadati</taxon>
        <taxon>Bacteroidota</taxon>
        <taxon>Flavobacteriia</taxon>
        <taxon>Flavobacteriales</taxon>
        <taxon>Flavobacteriaceae</taxon>
        <taxon>Christiangramia</taxon>
    </lineage>
</organism>
<dbReference type="AlphaFoldDB" id="A0A9X1UVI9"/>
<dbReference type="Proteomes" id="UP001139344">
    <property type="component" value="Unassembled WGS sequence"/>
</dbReference>
<sequence length="89" mass="10914">MTKEIIWIPNIELLATGDEDYHKEIFRDDLNKVKSQKKDLIKFEVFESYESFKIMDHFKNQVEDDRFRNSLHQALNKRKPFQNFNFLIF</sequence>
<keyword evidence="2" id="KW-1185">Reference proteome</keyword>
<reference evidence="1" key="1">
    <citation type="submission" date="2021-12" db="EMBL/GenBank/DDBJ databases">
        <title>Description of Gramella crocea sp. nov., a new bacterium isolated from activated sludge.</title>
        <authorList>
            <person name="Zhang X."/>
        </authorList>
    </citation>
    <scope>NUCLEOTIDE SEQUENCE</scope>
    <source>
        <strain evidence="1">YB25</strain>
    </source>
</reference>
<comment type="caution">
    <text evidence="1">The sequence shown here is derived from an EMBL/GenBank/DDBJ whole genome shotgun (WGS) entry which is preliminary data.</text>
</comment>
<gene>
    <name evidence="1" type="ORF">LU635_04610</name>
</gene>
<name>A0A9X1UVI9_9FLAO</name>
<proteinExistence type="predicted"/>
<evidence type="ECO:0000313" key="2">
    <source>
        <dbReference type="Proteomes" id="UP001139344"/>
    </source>
</evidence>
<protein>
    <submittedName>
        <fullName evidence="1">Uncharacterized protein</fullName>
    </submittedName>
</protein>
<accession>A0A9X1UVI9</accession>
<dbReference type="EMBL" id="JAJSON010000013">
    <property type="protein sequence ID" value="MCG9970911.1"/>
    <property type="molecule type" value="Genomic_DNA"/>
</dbReference>